<dbReference type="EMBL" id="JAULSW010000007">
    <property type="protein sequence ID" value="KAK3374948.1"/>
    <property type="molecule type" value="Genomic_DNA"/>
</dbReference>
<dbReference type="SUPFAM" id="SSF52402">
    <property type="entry name" value="Adenine nucleotide alpha hydrolases-like"/>
    <property type="match status" value="1"/>
</dbReference>
<dbReference type="InterPro" id="IPR019407">
    <property type="entry name" value="CTU2"/>
</dbReference>
<keyword evidence="1 3" id="KW-0963">Cytoplasm</keyword>
<dbReference type="GO" id="GO:0002143">
    <property type="term" value="P:tRNA wobble position uridine thiolation"/>
    <property type="evidence" value="ECO:0007669"/>
    <property type="project" value="TreeGrafter"/>
</dbReference>
<comment type="pathway">
    <text evidence="3">tRNA modification; 5-methoxycarbonylmethyl-2-thiouridine-tRNA biosynthesis.</text>
</comment>
<dbReference type="GO" id="GO:0032447">
    <property type="term" value="P:protein urmylation"/>
    <property type="evidence" value="ECO:0007669"/>
    <property type="project" value="UniProtKB-UniRule"/>
</dbReference>
<dbReference type="Gene3D" id="3.40.50.620">
    <property type="entry name" value="HUPs"/>
    <property type="match status" value="1"/>
</dbReference>
<proteinExistence type="inferred from homology"/>
<dbReference type="HAMAP" id="MF_03054">
    <property type="entry name" value="CTU2"/>
    <property type="match status" value="1"/>
</dbReference>
<dbReference type="PANTHER" id="PTHR20882:SF14">
    <property type="entry name" value="CYTOPLASMIC TRNA 2-THIOLATION PROTEIN 2"/>
    <property type="match status" value="1"/>
</dbReference>
<evidence type="ECO:0000256" key="2">
    <source>
        <dbReference type="ARBA" id="ARBA00022694"/>
    </source>
</evidence>
<dbReference type="AlphaFoldDB" id="A0AAE0KDP7"/>
<dbReference type="GO" id="GO:0016779">
    <property type="term" value="F:nucleotidyltransferase activity"/>
    <property type="evidence" value="ECO:0007669"/>
    <property type="project" value="UniProtKB-UniRule"/>
</dbReference>
<sequence>MTFRALNHAHIAMEETKPLARPCAKCRAQEATLDSRSQAVCSDCFAKFISTKCIKQIAILGKETRVPGHGPPPPNTAATGDTTSARRYLVGLSLGVSSSVLLQLLNENIEFQLARGRNAPFELTIVHVDASSSLSLGSQQQQSDNAAEEILSKYRQRYPRFDFRCIPLSAALSLQTIDWTALTPLTLPDSHPSKSPAGRLSELFDNLPSAASRTDTLRLFIRHILISTSRLERCQALLLGHSTTALAELTLSETAKGRGFSLPWQINDGALPVVNYSSSIKTNSPEVPAATAAAAAETVLIYHPLQDVLRKELTTYATLTSPPLTALISDLQDKTIATSSSAVVSHKDLSIEEVMFRYFAEVEENYPSVVANVARTTGKLLRLDGTAGGENTTTWCGMCSMPLDEQGDKRWRGELGEEEKTTTTANGTAATGGRLCYGCERTTLG</sequence>
<dbReference type="Pfam" id="PF10288">
    <property type="entry name" value="CTU2"/>
    <property type="match status" value="1"/>
</dbReference>
<accession>A0AAE0KDP7</accession>
<reference evidence="4" key="1">
    <citation type="journal article" date="2023" name="Mol. Phylogenet. Evol.">
        <title>Genome-scale phylogeny and comparative genomics of the fungal order Sordariales.</title>
        <authorList>
            <person name="Hensen N."/>
            <person name="Bonometti L."/>
            <person name="Westerberg I."/>
            <person name="Brannstrom I.O."/>
            <person name="Guillou S."/>
            <person name="Cros-Aarteil S."/>
            <person name="Calhoun S."/>
            <person name="Haridas S."/>
            <person name="Kuo A."/>
            <person name="Mondo S."/>
            <person name="Pangilinan J."/>
            <person name="Riley R."/>
            <person name="LaButti K."/>
            <person name="Andreopoulos B."/>
            <person name="Lipzen A."/>
            <person name="Chen C."/>
            <person name="Yan M."/>
            <person name="Daum C."/>
            <person name="Ng V."/>
            <person name="Clum A."/>
            <person name="Steindorff A."/>
            <person name="Ohm R.A."/>
            <person name="Martin F."/>
            <person name="Silar P."/>
            <person name="Natvig D.O."/>
            <person name="Lalanne C."/>
            <person name="Gautier V."/>
            <person name="Ament-Velasquez S.L."/>
            <person name="Kruys A."/>
            <person name="Hutchinson M.I."/>
            <person name="Powell A.J."/>
            <person name="Barry K."/>
            <person name="Miller A.N."/>
            <person name="Grigoriev I.V."/>
            <person name="Debuchy R."/>
            <person name="Gladieux P."/>
            <person name="Hiltunen Thoren M."/>
            <person name="Johannesson H."/>
        </authorList>
    </citation>
    <scope>NUCLEOTIDE SEQUENCE</scope>
    <source>
        <strain evidence="4">CBS 232.78</strain>
    </source>
</reference>
<comment type="subcellular location">
    <subcellularLocation>
        <location evidence="3">Cytoplasm</location>
    </subcellularLocation>
</comment>
<organism evidence="4 5">
    <name type="scientific">Podospora didyma</name>
    <dbReference type="NCBI Taxonomy" id="330526"/>
    <lineage>
        <taxon>Eukaryota</taxon>
        <taxon>Fungi</taxon>
        <taxon>Dikarya</taxon>
        <taxon>Ascomycota</taxon>
        <taxon>Pezizomycotina</taxon>
        <taxon>Sordariomycetes</taxon>
        <taxon>Sordariomycetidae</taxon>
        <taxon>Sordariales</taxon>
        <taxon>Podosporaceae</taxon>
        <taxon>Podospora</taxon>
    </lineage>
</organism>
<dbReference type="Proteomes" id="UP001285441">
    <property type="component" value="Unassembled WGS sequence"/>
</dbReference>
<evidence type="ECO:0000313" key="4">
    <source>
        <dbReference type="EMBL" id="KAK3374948.1"/>
    </source>
</evidence>
<reference evidence="4" key="2">
    <citation type="submission" date="2023-06" db="EMBL/GenBank/DDBJ databases">
        <authorList>
            <consortium name="Lawrence Berkeley National Laboratory"/>
            <person name="Haridas S."/>
            <person name="Hensen N."/>
            <person name="Bonometti L."/>
            <person name="Westerberg I."/>
            <person name="Brannstrom I.O."/>
            <person name="Guillou S."/>
            <person name="Cros-Aarteil S."/>
            <person name="Calhoun S."/>
            <person name="Kuo A."/>
            <person name="Mondo S."/>
            <person name="Pangilinan J."/>
            <person name="Riley R."/>
            <person name="LaButti K."/>
            <person name="Andreopoulos B."/>
            <person name="Lipzen A."/>
            <person name="Chen C."/>
            <person name="Yanf M."/>
            <person name="Daum C."/>
            <person name="Ng V."/>
            <person name="Clum A."/>
            <person name="Steindorff A."/>
            <person name="Ohm R."/>
            <person name="Martin F."/>
            <person name="Silar P."/>
            <person name="Natvig D."/>
            <person name="Lalanne C."/>
            <person name="Gautier V."/>
            <person name="Ament-velasquez S.L."/>
            <person name="Kruys A."/>
            <person name="Hutchinson M.I."/>
            <person name="Powell A.J."/>
            <person name="Barry K."/>
            <person name="Miller A.N."/>
            <person name="Grigoriev I.V."/>
            <person name="Debuchy R."/>
            <person name="Gladieux P."/>
            <person name="Thoren M.H."/>
            <person name="Johannesson H."/>
        </authorList>
    </citation>
    <scope>NUCLEOTIDE SEQUENCE</scope>
    <source>
        <strain evidence="4">CBS 232.78</strain>
    </source>
</reference>
<evidence type="ECO:0000256" key="1">
    <source>
        <dbReference type="ARBA" id="ARBA00022490"/>
    </source>
</evidence>
<comment type="similarity">
    <text evidence="3">Belongs to the CTU2/NCS2 family.</text>
</comment>
<gene>
    <name evidence="3" type="primary">NCS2</name>
    <name evidence="3" type="synonym">CTU2</name>
    <name evidence="4" type="ORF">B0H63DRAFT_261612</name>
</gene>
<dbReference type="PANTHER" id="PTHR20882">
    <property type="entry name" value="CYTOPLASMIC TRNA 2-THIOLATION PROTEIN 2"/>
    <property type="match status" value="1"/>
</dbReference>
<evidence type="ECO:0000313" key="5">
    <source>
        <dbReference type="Proteomes" id="UP001285441"/>
    </source>
</evidence>
<evidence type="ECO:0000256" key="3">
    <source>
        <dbReference type="HAMAP-Rule" id="MF_03054"/>
    </source>
</evidence>
<keyword evidence="5" id="KW-1185">Reference proteome</keyword>
<keyword evidence="2 3" id="KW-0819">tRNA processing</keyword>
<dbReference type="GO" id="GO:0016783">
    <property type="term" value="F:sulfurtransferase activity"/>
    <property type="evidence" value="ECO:0007669"/>
    <property type="project" value="TreeGrafter"/>
</dbReference>
<protein>
    <recommendedName>
        <fullName evidence="3">Cytoplasmic tRNA 2-thiolation protein 2</fullName>
    </recommendedName>
</protein>
<name>A0AAE0KDP7_9PEZI</name>
<dbReference type="InterPro" id="IPR014729">
    <property type="entry name" value="Rossmann-like_a/b/a_fold"/>
</dbReference>
<comment type="caution">
    <text evidence="4">The sequence shown here is derived from an EMBL/GenBank/DDBJ whole genome shotgun (WGS) entry which is preliminary data.</text>
</comment>
<comment type="function">
    <text evidence="3">Plays a central role in 2-thiolation of mcm(5)S(2)U at tRNA wobble positions of tRNA(Lys), tRNA(Glu) and tRNA(Gln). May act by forming a heterodimer with NCS6 that ligates sulfur from thiocarboxylated URM1 onto the uridine of tRNAs at wobble position. Prior mcm(5) tRNA modification by the elongator complex is required for 2-thiolation. May also be involved in protein urmylation.</text>
</comment>
<dbReference type="GO" id="GO:0000049">
    <property type="term" value="F:tRNA binding"/>
    <property type="evidence" value="ECO:0007669"/>
    <property type="project" value="InterPro"/>
</dbReference>
<dbReference type="GO" id="GO:0005829">
    <property type="term" value="C:cytosol"/>
    <property type="evidence" value="ECO:0007669"/>
    <property type="project" value="TreeGrafter"/>
</dbReference>